<dbReference type="Pfam" id="PF13668">
    <property type="entry name" value="Ferritin_2"/>
    <property type="match status" value="1"/>
</dbReference>
<evidence type="ECO:0000313" key="2">
    <source>
        <dbReference type="Proteomes" id="UP000037755"/>
    </source>
</evidence>
<dbReference type="RefSeq" id="WP_054408077.1">
    <property type="nucleotide sequence ID" value="NZ_FOYA01000001.1"/>
</dbReference>
<evidence type="ECO:0000313" key="1">
    <source>
        <dbReference type="EMBL" id="KOS06503.1"/>
    </source>
</evidence>
<dbReference type="PATRIC" id="fig|1202724.3.peg.2285"/>
<reference evidence="1 2" key="1">
    <citation type="submission" date="2015-08" db="EMBL/GenBank/DDBJ databases">
        <title>Whole genome sequence of Flavobacterium akiainvivens IK-1T, from decaying Wikstroemia oahuensis, an endemic Hawaiian shrub.</title>
        <authorList>
            <person name="Wan X."/>
            <person name="Hou S."/>
            <person name="Saito J."/>
            <person name="Donachie S."/>
        </authorList>
    </citation>
    <scope>NUCLEOTIDE SEQUENCE [LARGE SCALE GENOMIC DNA]</scope>
    <source>
        <strain evidence="1 2">IK-1</strain>
    </source>
</reference>
<protein>
    <recommendedName>
        <fullName evidence="3">Ferritin-like domain-containing protein</fullName>
    </recommendedName>
</protein>
<sequence length="275" mass="28982">MNILKLIESFTNEGVIKSLGEKQSRRDSFAQFGKIGAGAAMAALPLSMLFTTKARAQSSTPETATAALQLALTLEYLEDEFYAIALDTNGLIPAADQAIIAQISQHEADHVAFLQQALGNAAPAKPEFDFTGAQGGAQPALLDPFGDYATFLAVAQAFEDTGVRAYKGQAGNLMSNGDLLTAALQIHSVEARHASQIRRLRGQKGWITGNSRGDLPSFTQPIYDGEQNTVHGGANIVGLTATNGPALTNNGATESFDEILTGQQATTIASIFIVP</sequence>
<comment type="caution">
    <text evidence="1">The sequence shown here is derived from an EMBL/GenBank/DDBJ whole genome shotgun (WGS) entry which is preliminary data.</text>
</comment>
<keyword evidence="2" id="KW-1185">Reference proteome</keyword>
<proteinExistence type="predicted"/>
<dbReference type="OrthoDB" id="954262at2"/>
<dbReference type="STRING" id="1202724.AM493_11000"/>
<dbReference type="InterPro" id="IPR009078">
    <property type="entry name" value="Ferritin-like_SF"/>
</dbReference>
<name>A0A0M8M9Q8_9FLAO</name>
<dbReference type="EMBL" id="LIYD01000005">
    <property type="protein sequence ID" value="KOS06503.1"/>
    <property type="molecule type" value="Genomic_DNA"/>
</dbReference>
<dbReference type="SUPFAM" id="SSF47240">
    <property type="entry name" value="Ferritin-like"/>
    <property type="match status" value="1"/>
</dbReference>
<gene>
    <name evidence="1" type="ORF">AM493_11000</name>
</gene>
<accession>A0A0M8M9Q8</accession>
<evidence type="ECO:0008006" key="3">
    <source>
        <dbReference type="Google" id="ProtNLM"/>
    </source>
</evidence>
<dbReference type="AlphaFoldDB" id="A0A0M8M9Q8"/>
<organism evidence="1 2">
    <name type="scientific">Flavobacterium akiainvivens</name>
    <dbReference type="NCBI Taxonomy" id="1202724"/>
    <lineage>
        <taxon>Bacteria</taxon>
        <taxon>Pseudomonadati</taxon>
        <taxon>Bacteroidota</taxon>
        <taxon>Flavobacteriia</taxon>
        <taxon>Flavobacteriales</taxon>
        <taxon>Flavobacteriaceae</taxon>
        <taxon>Flavobacterium</taxon>
    </lineage>
</organism>
<dbReference type="Proteomes" id="UP000037755">
    <property type="component" value="Unassembled WGS sequence"/>
</dbReference>